<reference evidence="6 7" key="1">
    <citation type="submission" date="2017-02" db="EMBL/GenBank/DDBJ databases">
        <title>Draft genome sequence of Haemophilus felis CCUG 31170 type strain.</title>
        <authorList>
            <person name="Engstrom-Jakobsson H."/>
            <person name="Salva-Serra F."/>
            <person name="Thorell K."/>
            <person name="Gonzales-Siles L."/>
            <person name="Karlsson R."/>
            <person name="Boulund F."/>
            <person name="Engstrand L."/>
            <person name="Kristiansson E."/>
            <person name="Moore E."/>
        </authorList>
    </citation>
    <scope>NUCLEOTIDE SEQUENCE [LARGE SCALE GENOMIC DNA]</scope>
    <source>
        <strain evidence="6 7">CCUG 31170</strain>
    </source>
</reference>
<dbReference type="Gene3D" id="3.40.30.10">
    <property type="entry name" value="Glutaredoxin"/>
    <property type="match status" value="1"/>
</dbReference>
<evidence type="ECO:0000256" key="3">
    <source>
        <dbReference type="ARBA" id="ARBA00023157"/>
    </source>
</evidence>
<evidence type="ECO:0000256" key="4">
    <source>
        <dbReference type="ARBA" id="ARBA00023284"/>
    </source>
</evidence>
<organism evidence="6 7">
    <name type="scientific">[Haemophilus] felis</name>
    <dbReference type="NCBI Taxonomy" id="123822"/>
    <lineage>
        <taxon>Bacteria</taxon>
        <taxon>Pseudomonadati</taxon>
        <taxon>Pseudomonadota</taxon>
        <taxon>Gammaproteobacteria</taxon>
        <taxon>Pasteurellales</taxon>
        <taxon>Pasteurellaceae</taxon>
    </lineage>
</organism>
<dbReference type="PANTHER" id="PTHR42852">
    <property type="entry name" value="THIOL:DISULFIDE INTERCHANGE PROTEIN DSBE"/>
    <property type="match status" value="1"/>
</dbReference>
<dbReference type="PROSITE" id="PS51352">
    <property type="entry name" value="THIOREDOXIN_2"/>
    <property type="match status" value="1"/>
</dbReference>
<dbReference type="Pfam" id="PF00578">
    <property type="entry name" value="AhpC-TSA"/>
    <property type="match status" value="1"/>
</dbReference>
<feature type="domain" description="Thioredoxin" evidence="5">
    <location>
        <begin position="27"/>
        <end position="162"/>
    </location>
</feature>
<keyword evidence="2" id="KW-0201">Cytochrome c-type biogenesis</keyword>
<dbReference type="GO" id="GO:0016491">
    <property type="term" value="F:oxidoreductase activity"/>
    <property type="evidence" value="ECO:0007669"/>
    <property type="project" value="InterPro"/>
</dbReference>
<dbReference type="GO" id="GO:0017004">
    <property type="term" value="P:cytochrome complex assembly"/>
    <property type="evidence" value="ECO:0007669"/>
    <property type="project" value="UniProtKB-KW"/>
</dbReference>
<gene>
    <name evidence="6" type="ORF">B0188_08985</name>
</gene>
<evidence type="ECO:0000256" key="1">
    <source>
        <dbReference type="ARBA" id="ARBA00004196"/>
    </source>
</evidence>
<dbReference type="InterPro" id="IPR036249">
    <property type="entry name" value="Thioredoxin-like_sf"/>
</dbReference>
<dbReference type="SUPFAM" id="SSF52833">
    <property type="entry name" value="Thioredoxin-like"/>
    <property type="match status" value="1"/>
</dbReference>
<dbReference type="CDD" id="cd02966">
    <property type="entry name" value="TlpA_like_family"/>
    <property type="match status" value="1"/>
</dbReference>
<dbReference type="InterPro" id="IPR013766">
    <property type="entry name" value="Thioredoxin_domain"/>
</dbReference>
<evidence type="ECO:0000313" key="6">
    <source>
        <dbReference type="EMBL" id="OOS02089.1"/>
    </source>
</evidence>
<dbReference type="GO" id="GO:0016209">
    <property type="term" value="F:antioxidant activity"/>
    <property type="evidence" value="ECO:0007669"/>
    <property type="project" value="InterPro"/>
</dbReference>
<dbReference type="PROSITE" id="PS51257">
    <property type="entry name" value="PROKAR_LIPOPROTEIN"/>
    <property type="match status" value="1"/>
</dbReference>
<dbReference type="STRING" id="123822.B0188_08985"/>
<comment type="caution">
    <text evidence="6">The sequence shown here is derived from an EMBL/GenBank/DDBJ whole genome shotgun (WGS) entry which is preliminary data.</text>
</comment>
<name>A0A1T0AX03_9PAST</name>
<comment type="subcellular location">
    <subcellularLocation>
        <location evidence="1">Cell envelope</location>
    </subcellularLocation>
</comment>
<keyword evidence="7" id="KW-1185">Reference proteome</keyword>
<evidence type="ECO:0000313" key="7">
    <source>
        <dbReference type="Proteomes" id="UP000190023"/>
    </source>
</evidence>
<protein>
    <submittedName>
        <fullName evidence="6">Thioredoxin</fullName>
    </submittedName>
</protein>
<proteinExistence type="predicted"/>
<dbReference type="EMBL" id="MUYB01000040">
    <property type="protein sequence ID" value="OOS02089.1"/>
    <property type="molecule type" value="Genomic_DNA"/>
</dbReference>
<dbReference type="InterPro" id="IPR050553">
    <property type="entry name" value="Thioredoxin_ResA/DsbE_sf"/>
</dbReference>
<evidence type="ECO:0000259" key="5">
    <source>
        <dbReference type="PROSITE" id="PS51352"/>
    </source>
</evidence>
<accession>A0A1T0AX03</accession>
<dbReference type="OrthoDB" id="9788279at2"/>
<dbReference type="Proteomes" id="UP000190023">
    <property type="component" value="Unassembled WGS sequence"/>
</dbReference>
<dbReference type="InterPro" id="IPR000866">
    <property type="entry name" value="AhpC/TSA"/>
</dbReference>
<sequence>MKNNIYLKCLVSFCLCFGLLGCKEQIAQLGEKAPEIAAFDLAGNKVELSQWQGKPILLTFWSGNCGICLQELKQFEQHLQHYPQHDLQVIAMNTDGENANVEQILEKHKIRLFVVKDQLKISAERYQLIGTPTSFVIDRTGKILYKFENLIPDTDLQRIFQG</sequence>
<dbReference type="GO" id="GO:0030313">
    <property type="term" value="C:cell envelope"/>
    <property type="evidence" value="ECO:0007669"/>
    <property type="project" value="UniProtKB-SubCell"/>
</dbReference>
<evidence type="ECO:0000256" key="2">
    <source>
        <dbReference type="ARBA" id="ARBA00022748"/>
    </source>
</evidence>
<dbReference type="AlphaFoldDB" id="A0A1T0AX03"/>
<keyword evidence="4" id="KW-0676">Redox-active center</keyword>
<dbReference type="PANTHER" id="PTHR42852:SF6">
    <property type="entry name" value="THIOL:DISULFIDE INTERCHANGE PROTEIN DSBE"/>
    <property type="match status" value="1"/>
</dbReference>
<keyword evidence="3" id="KW-1015">Disulfide bond</keyword>